<sequence length="114" mass="12946">MASWRASIISCAWLRDNGAAALVWRLAVTGSFQVQLFHCNSPPPAVNIERGIICMDVGMQQAREAMVLPFVCACVSEVSRDIRLQPWWKTLDAGGRDVVCHRWREEGGREKCWW</sequence>
<feature type="signal peptide" evidence="1">
    <location>
        <begin position="1"/>
        <end position="21"/>
    </location>
</feature>
<evidence type="ECO:0000313" key="2">
    <source>
        <dbReference type="EMBL" id="JAV63841.1"/>
    </source>
</evidence>
<keyword evidence="1" id="KW-0732">Signal</keyword>
<feature type="chain" id="PRO_5013073100" evidence="1">
    <location>
        <begin position="22"/>
        <end position="114"/>
    </location>
</feature>
<reference evidence="2" key="1">
    <citation type="journal article" date="2016" name="Sci. Rep.">
        <title>Molecular characterization of firefly nuptial gifts: a multi-omics approach sheds light on postcopulatory sexual selection.</title>
        <authorList>
            <person name="Al-Wathiqui N."/>
            <person name="Fallon T.R."/>
            <person name="South A."/>
            <person name="Weng J.K."/>
            <person name="Lewis S.M."/>
        </authorList>
    </citation>
    <scope>NUCLEOTIDE SEQUENCE</scope>
</reference>
<proteinExistence type="predicted"/>
<organism evidence="2">
    <name type="scientific">Photinus pyralis</name>
    <name type="common">Common eastern firefly</name>
    <name type="synonym">Lampyris pyralis</name>
    <dbReference type="NCBI Taxonomy" id="7054"/>
    <lineage>
        <taxon>Eukaryota</taxon>
        <taxon>Metazoa</taxon>
        <taxon>Ecdysozoa</taxon>
        <taxon>Arthropoda</taxon>
        <taxon>Hexapoda</taxon>
        <taxon>Insecta</taxon>
        <taxon>Pterygota</taxon>
        <taxon>Neoptera</taxon>
        <taxon>Endopterygota</taxon>
        <taxon>Coleoptera</taxon>
        <taxon>Polyphaga</taxon>
        <taxon>Elateriformia</taxon>
        <taxon>Elateroidea</taxon>
        <taxon>Lampyridae</taxon>
        <taxon>Lampyrinae</taxon>
        <taxon>Photinus</taxon>
    </lineage>
</organism>
<dbReference type="EMBL" id="GEZM01076038">
    <property type="protein sequence ID" value="JAV63841.1"/>
    <property type="molecule type" value="Transcribed_RNA"/>
</dbReference>
<dbReference type="AlphaFoldDB" id="A0A1Y1KTR9"/>
<protein>
    <submittedName>
        <fullName evidence="2">Uncharacterized protein</fullName>
    </submittedName>
</protein>
<accession>A0A1Y1KTR9</accession>
<evidence type="ECO:0000256" key="1">
    <source>
        <dbReference type="SAM" id="SignalP"/>
    </source>
</evidence>
<name>A0A1Y1KTR9_PHOPY</name>